<feature type="compositionally biased region" description="Acidic residues" evidence="4">
    <location>
        <begin position="524"/>
        <end position="534"/>
    </location>
</feature>
<protein>
    <recommendedName>
        <fullName evidence="6">BRCT domain-containing protein</fullName>
    </recommendedName>
</protein>
<dbReference type="InterPro" id="IPR001357">
    <property type="entry name" value="BRCT_dom"/>
</dbReference>
<dbReference type="PANTHER" id="PTHR15321:SF3">
    <property type="entry name" value="TP53-BINDING PROTEIN 1"/>
    <property type="match status" value="1"/>
</dbReference>
<dbReference type="EMBL" id="AQGS01000443">
    <property type="protein sequence ID" value="EPS39860.1"/>
    <property type="molecule type" value="Genomic_DNA"/>
</dbReference>
<evidence type="ECO:0000256" key="1">
    <source>
        <dbReference type="ARBA" id="ARBA00004123"/>
    </source>
</evidence>
<dbReference type="PROSITE" id="PS50172">
    <property type="entry name" value="BRCT"/>
    <property type="match status" value="1"/>
</dbReference>
<dbReference type="GO" id="GO:0045944">
    <property type="term" value="P:positive regulation of transcription by RNA polymerase II"/>
    <property type="evidence" value="ECO:0007669"/>
    <property type="project" value="TreeGrafter"/>
</dbReference>
<proteinExistence type="predicted"/>
<dbReference type="Gene3D" id="3.40.50.10190">
    <property type="entry name" value="BRCT domain"/>
    <property type="match status" value="1"/>
</dbReference>
<dbReference type="eggNOG" id="KOG3548">
    <property type="taxonomic scope" value="Eukaryota"/>
</dbReference>
<dbReference type="OrthoDB" id="129353at2759"/>
<sequence>METTPQDYSASFERLKACLEESAPSVQKEKTANPLPRRRRLASEDTQPVEEPSDGESDDAIVPTKARISSPATSLLTAGGLDLEDTQFSTTRKPEFENTGDSQLPHTLLTDTNVDTTHNIHLDYSPEKLTHPYGDDETQKDPDSYNDRMKDNIDSMAEVSRNIEREDSDRMLYSQSQHPEPIYFDERRRFGDVGLLVKEQGDGSDEEDEIIRPAIENDSLPIGLTQMFEASSPQRPATRSSIMPTSPRLDMSSPAAPREPITNPPRSSGAVSHYISVEESQAERERRRKKLALPEDTEDRDFGPKPPELVSRLRNRIREKDSVEQFKEISVARPKPQGRVPGRRGRPPKNRIVEPLLTSGADTDRISSPMRTEPILVDDEEDEAIEEEDESGDEAELEVPGTMEPVVTEVKKTQSSQHHTGSLLDPNTGEIAISSDLEAIADSQPETTAKVAAELRYGEDILRSVQTRAVEDARQKALTATEPSSPAHPSTQDPLSSSPPLLRTSRREALVIKSSPYPQVQDSNEPDAVGEENDETPRTTRSKNQGSAKGALLETMKTPMTAKKIPFRIPNTIPATSPYNRDNVITNLETPVPTTKRKRNEESDLTSSVEIVPTSVPPKDLSKDAQQNIASDLRFPRPKRSRPNNLRRSSGTTDNAPKNHENLLDSPVRVEEASVDQGGSPMNLSPEASRAGSSSPPLSPKRPTLNLDTRTPQKATIPFRPSSSQRREFTASGPVRVFAQWENLFYPALVHELPNLNESTPTRFVGGEISVRLNRIKRLHLSPGDMVKIHGQRQKVWIVQNVYKSSATLNERTKTESQLEREEVLDVHGNDMVKLKHKASSELLDTNIGNIILTAAQFNQLKVKTIDVEHSLQSMENTPLFKKEDSILETPSKFSRRSTPSVTSNGQKLKPLKFPPSTKGKQGIFAGMRFTISLPADSEGQEKASLTAMLQRYGAYILEQGFEEIFETIDGDTTDLVPRQGVDEIGFTAVISDRASTTSKYLQALALGIPCLAVKWVEDSVTTGMPLPWQDYLLPAGESQYLDGAVKSRVIDWVDIKSASFVTMFSRRKRLMDAMNVIFHDGSGKRKNDVQPFAFLIHAMGPAHVQYTKSVEGVNDLLKVKNSKTHWHFVFSKEDKARFSVKRKGRDPAPVRIVGDEWLKQSVNNSGTQGPAPSVDQDAYFSTNFADSLKNQAWNTGVYSNPQNNDEASKDDVWQMILHADPHALVDAYDHVTNNPNPFQFGNQKPSLFNSEDYARLAEMVHDIKNPTPEQELSNYLNFMVNMYNQNPSAFPELQRLEQQAAEEQYQQTVQEQMRQMIWDEVRGVSTTQNSGMEFAGKAAPILITSLGVALVSIAGNFVVNKATFATRSEFRSIASDVRDIKALIMAILGCPRPRQQKALI</sequence>
<dbReference type="CDD" id="cd17745">
    <property type="entry name" value="BRCT_p53bp1_rpt1"/>
    <property type="match status" value="1"/>
</dbReference>
<evidence type="ECO:0000313" key="7">
    <source>
        <dbReference type="EMBL" id="EPS39860.1"/>
    </source>
</evidence>
<keyword evidence="5" id="KW-1133">Transmembrane helix</keyword>
<dbReference type="SUPFAM" id="SSF52113">
    <property type="entry name" value="BRCT domain"/>
    <property type="match status" value="1"/>
</dbReference>
<dbReference type="Pfam" id="PF00533">
    <property type="entry name" value="BRCT"/>
    <property type="match status" value="1"/>
</dbReference>
<feature type="compositionally biased region" description="Polar residues" evidence="4">
    <location>
        <begin position="573"/>
        <end position="593"/>
    </location>
</feature>
<dbReference type="InterPro" id="IPR047252">
    <property type="entry name" value="TP53BP1-like"/>
</dbReference>
<feature type="compositionally biased region" description="Basic and acidic residues" evidence="4">
    <location>
        <begin position="657"/>
        <end position="672"/>
    </location>
</feature>
<dbReference type="CDD" id="cd17724">
    <property type="entry name" value="BRCT_p53bp1_rpt2"/>
    <property type="match status" value="1"/>
</dbReference>
<accession>S8AA70</accession>
<feature type="compositionally biased region" description="Polar residues" evidence="4">
    <location>
        <begin position="228"/>
        <end position="244"/>
    </location>
</feature>
<keyword evidence="3" id="KW-0539">Nucleus</keyword>
<keyword evidence="8" id="KW-1185">Reference proteome</keyword>
<dbReference type="HOGENOM" id="CLU_275707_0_0_1"/>
<dbReference type="InterPro" id="IPR047249">
    <property type="entry name" value="BRCT_p53bp1-like_rpt1"/>
</dbReference>
<dbReference type="InterPro" id="IPR036420">
    <property type="entry name" value="BRCT_dom_sf"/>
</dbReference>
<feature type="domain" description="BRCT" evidence="6">
    <location>
        <begin position="920"/>
        <end position="1034"/>
    </location>
</feature>
<dbReference type="InterPro" id="IPR047250">
    <property type="entry name" value="BRCT_p53bp1-like_rpt2"/>
</dbReference>
<feature type="region of interest" description="Disordered" evidence="4">
    <location>
        <begin position="125"/>
        <end position="147"/>
    </location>
</feature>
<feature type="region of interest" description="Disordered" evidence="4">
    <location>
        <begin position="228"/>
        <end position="308"/>
    </location>
</feature>
<keyword evidence="2" id="KW-0227">DNA damage</keyword>
<keyword evidence="5" id="KW-0472">Membrane</keyword>
<feature type="region of interest" description="Disordered" evidence="4">
    <location>
        <begin position="468"/>
        <end position="728"/>
    </location>
</feature>
<dbReference type="SMART" id="SM00292">
    <property type="entry name" value="BRCT"/>
    <property type="match status" value="1"/>
</dbReference>
<feature type="compositionally biased region" description="Acidic residues" evidence="4">
    <location>
        <begin position="47"/>
        <end position="59"/>
    </location>
</feature>
<evidence type="ECO:0000259" key="6">
    <source>
        <dbReference type="PROSITE" id="PS50172"/>
    </source>
</evidence>
<feature type="region of interest" description="Disordered" evidence="4">
    <location>
        <begin position="335"/>
        <end position="430"/>
    </location>
</feature>
<feature type="compositionally biased region" description="Low complexity" evidence="4">
    <location>
        <begin position="494"/>
        <end position="503"/>
    </location>
</feature>
<feature type="region of interest" description="Disordered" evidence="4">
    <location>
        <begin position="892"/>
        <end position="913"/>
    </location>
</feature>
<reference evidence="8" key="2">
    <citation type="submission" date="2013-04" db="EMBL/GenBank/DDBJ databases">
        <title>Genomic mechanisms accounting for the adaptation to parasitism in nematode-trapping fungi.</title>
        <authorList>
            <person name="Ahren D.G."/>
        </authorList>
    </citation>
    <scope>NUCLEOTIDE SEQUENCE [LARGE SCALE GENOMIC DNA]</scope>
    <source>
        <strain evidence="8">CBS 200.50</strain>
    </source>
</reference>
<dbReference type="GO" id="GO:0005634">
    <property type="term" value="C:nucleus"/>
    <property type="evidence" value="ECO:0007669"/>
    <property type="project" value="UniProtKB-SubCell"/>
</dbReference>
<feature type="compositionally biased region" description="Acidic residues" evidence="4">
    <location>
        <begin position="376"/>
        <end position="397"/>
    </location>
</feature>
<feature type="compositionally biased region" description="Polar residues" evidence="4">
    <location>
        <begin position="99"/>
        <end position="108"/>
    </location>
</feature>
<comment type="caution">
    <text evidence="7">The sequence shown here is derived from an EMBL/GenBank/DDBJ whole genome shotgun (WGS) entry which is preliminary data.</text>
</comment>
<name>S8AA70_DACHA</name>
<gene>
    <name evidence="7" type="ORF">H072_6352</name>
</gene>
<dbReference type="Proteomes" id="UP000015100">
    <property type="component" value="Unassembled WGS sequence"/>
</dbReference>
<organism evidence="7 8">
    <name type="scientific">Dactylellina haptotyla (strain CBS 200.50)</name>
    <name type="common">Nematode-trapping fungus</name>
    <name type="synonym">Monacrosporium haptotylum</name>
    <dbReference type="NCBI Taxonomy" id="1284197"/>
    <lineage>
        <taxon>Eukaryota</taxon>
        <taxon>Fungi</taxon>
        <taxon>Dikarya</taxon>
        <taxon>Ascomycota</taxon>
        <taxon>Pezizomycotina</taxon>
        <taxon>Orbiliomycetes</taxon>
        <taxon>Orbiliales</taxon>
        <taxon>Orbiliaceae</taxon>
        <taxon>Dactylellina</taxon>
    </lineage>
</organism>
<evidence type="ECO:0000256" key="5">
    <source>
        <dbReference type="SAM" id="Phobius"/>
    </source>
</evidence>
<keyword evidence="5" id="KW-0812">Transmembrane</keyword>
<evidence type="ECO:0000313" key="8">
    <source>
        <dbReference type="Proteomes" id="UP000015100"/>
    </source>
</evidence>
<feature type="compositionally biased region" description="Polar residues" evidence="4">
    <location>
        <begin position="481"/>
        <end position="493"/>
    </location>
</feature>
<feature type="compositionally biased region" description="Polar residues" evidence="4">
    <location>
        <begin position="897"/>
        <end position="907"/>
    </location>
</feature>
<comment type="subcellular location">
    <subcellularLocation>
        <location evidence="1">Nucleus</location>
    </subcellularLocation>
</comment>
<evidence type="ECO:0000256" key="2">
    <source>
        <dbReference type="ARBA" id="ARBA00022763"/>
    </source>
</evidence>
<dbReference type="GO" id="GO:0000077">
    <property type="term" value="P:DNA damage checkpoint signaling"/>
    <property type="evidence" value="ECO:0007669"/>
    <property type="project" value="TreeGrafter"/>
</dbReference>
<evidence type="ECO:0000256" key="3">
    <source>
        <dbReference type="ARBA" id="ARBA00023242"/>
    </source>
</evidence>
<evidence type="ECO:0000256" key="4">
    <source>
        <dbReference type="SAM" id="MobiDB-lite"/>
    </source>
</evidence>
<dbReference type="PANTHER" id="PTHR15321">
    <property type="entry name" value="TUMOR SUPPRESSOR P53-BINDING PROTEIN 1"/>
    <property type="match status" value="1"/>
</dbReference>
<dbReference type="STRING" id="1284197.S8AA70"/>
<feature type="transmembrane region" description="Helical" evidence="5">
    <location>
        <begin position="1339"/>
        <end position="1360"/>
    </location>
</feature>
<feature type="region of interest" description="Disordered" evidence="4">
    <location>
        <begin position="20"/>
        <end position="108"/>
    </location>
</feature>
<feature type="compositionally biased region" description="Polar residues" evidence="4">
    <location>
        <begin position="643"/>
        <end position="656"/>
    </location>
</feature>
<reference evidence="7 8" key="1">
    <citation type="journal article" date="2013" name="PLoS Genet.">
        <title>Genomic mechanisms accounting for the adaptation to parasitism in nematode-trapping fungi.</title>
        <authorList>
            <person name="Meerupati T."/>
            <person name="Andersson K.M."/>
            <person name="Friman E."/>
            <person name="Kumar D."/>
            <person name="Tunlid A."/>
            <person name="Ahren D."/>
        </authorList>
    </citation>
    <scope>NUCLEOTIDE SEQUENCE [LARGE SCALE GENOMIC DNA]</scope>
    <source>
        <strain evidence="7 8">CBS 200.50</strain>
    </source>
</reference>
<dbReference type="GO" id="GO:0042393">
    <property type="term" value="F:histone binding"/>
    <property type="evidence" value="ECO:0007669"/>
    <property type="project" value="TreeGrafter"/>
</dbReference>